<dbReference type="AlphaFoldDB" id="A0A9D1ZVZ4"/>
<evidence type="ECO:0000313" key="1">
    <source>
        <dbReference type="EMBL" id="HIY96431.1"/>
    </source>
</evidence>
<proteinExistence type="predicted"/>
<evidence type="ECO:0000313" key="2">
    <source>
        <dbReference type="Proteomes" id="UP000886750"/>
    </source>
</evidence>
<name>A0A9D1ZVZ4_9FIRM</name>
<gene>
    <name evidence="1" type="ORF">H9729_01965</name>
</gene>
<protein>
    <submittedName>
        <fullName evidence="1">Uncharacterized protein</fullName>
    </submittedName>
</protein>
<dbReference type="InterPro" id="IPR011989">
    <property type="entry name" value="ARM-like"/>
</dbReference>
<sequence length="277" mass="31642">MKLIDFDEIFNRKMAKYLEKHAGERSEEEWENAIAEAYARFGETYMAAIEKTPRQYFAQMSDSALVEMLKEYLLQEVSVPDFLCEELESRGACTEVLALLHETDEELVHYALNALGSDPRALPRYAEMLAEDAYDEHVKDQLSDLLKERADDVIERVLPLADTENGAYALEILSRVKKRDERVYRALLNAFLQSDDEQAPLYAGYLAAYGDDRALDALYEAIERTDIDYILFRELKFAIESLGGEYDKERDFSADPAYKKIMAAGGGTDIFGKKNFS</sequence>
<dbReference type="EMBL" id="DXCQ01000020">
    <property type="protein sequence ID" value="HIY96431.1"/>
    <property type="molecule type" value="Genomic_DNA"/>
</dbReference>
<reference evidence="1" key="1">
    <citation type="journal article" date="2021" name="PeerJ">
        <title>Extensive microbial diversity within the chicken gut microbiome revealed by metagenomics and culture.</title>
        <authorList>
            <person name="Gilroy R."/>
            <person name="Ravi A."/>
            <person name="Getino M."/>
            <person name="Pursley I."/>
            <person name="Horton D.L."/>
            <person name="Alikhan N.F."/>
            <person name="Baker D."/>
            <person name="Gharbi K."/>
            <person name="Hall N."/>
            <person name="Watson M."/>
            <person name="Adriaenssens E.M."/>
            <person name="Foster-Nyarko E."/>
            <person name="Jarju S."/>
            <person name="Secka A."/>
            <person name="Antonio M."/>
            <person name="Oren A."/>
            <person name="Chaudhuri R.R."/>
            <person name="La Ragione R."/>
            <person name="Hildebrand F."/>
            <person name="Pallen M.J."/>
        </authorList>
    </citation>
    <scope>NUCLEOTIDE SEQUENCE</scope>
    <source>
        <strain evidence="1">1345</strain>
    </source>
</reference>
<organism evidence="1 2">
    <name type="scientific">Candidatus Borkfalkia excrementigallinarum</name>
    <dbReference type="NCBI Taxonomy" id="2838506"/>
    <lineage>
        <taxon>Bacteria</taxon>
        <taxon>Bacillati</taxon>
        <taxon>Bacillota</taxon>
        <taxon>Clostridia</taxon>
        <taxon>Christensenellales</taxon>
        <taxon>Christensenellaceae</taxon>
        <taxon>Candidatus Borkfalkia</taxon>
    </lineage>
</organism>
<reference evidence="1" key="2">
    <citation type="submission" date="2021-04" db="EMBL/GenBank/DDBJ databases">
        <authorList>
            <person name="Gilroy R."/>
        </authorList>
    </citation>
    <scope>NUCLEOTIDE SEQUENCE</scope>
    <source>
        <strain evidence="1">1345</strain>
    </source>
</reference>
<dbReference type="Gene3D" id="1.25.10.10">
    <property type="entry name" value="Leucine-rich Repeat Variant"/>
    <property type="match status" value="1"/>
</dbReference>
<dbReference type="Proteomes" id="UP000886750">
    <property type="component" value="Unassembled WGS sequence"/>
</dbReference>
<accession>A0A9D1ZVZ4</accession>
<comment type="caution">
    <text evidence="1">The sequence shown here is derived from an EMBL/GenBank/DDBJ whole genome shotgun (WGS) entry which is preliminary data.</text>
</comment>